<evidence type="ECO:0000313" key="3">
    <source>
        <dbReference type="Proteomes" id="UP001479436"/>
    </source>
</evidence>
<name>A0ABR2X1X0_9FUNG</name>
<comment type="caution">
    <text evidence="2">The sequence shown here is derived from an EMBL/GenBank/DDBJ whole genome shotgun (WGS) entry which is preliminary data.</text>
</comment>
<dbReference type="SUPFAM" id="SSF81383">
    <property type="entry name" value="F-box domain"/>
    <property type="match status" value="1"/>
</dbReference>
<dbReference type="InterPro" id="IPR032675">
    <property type="entry name" value="LRR_dom_sf"/>
</dbReference>
<dbReference type="InterPro" id="IPR036047">
    <property type="entry name" value="F-box-like_dom_sf"/>
</dbReference>
<dbReference type="Pfam" id="PF12937">
    <property type="entry name" value="F-box-like"/>
    <property type="match status" value="1"/>
</dbReference>
<proteinExistence type="predicted"/>
<gene>
    <name evidence="2" type="ORF">K7432_002156</name>
</gene>
<accession>A0ABR2X1X0</accession>
<dbReference type="InterPro" id="IPR001810">
    <property type="entry name" value="F-box_dom"/>
</dbReference>
<evidence type="ECO:0000259" key="1">
    <source>
        <dbReference type="Pfam" id="PF12937"/>
    </source>
</evidence>
<organism evidence="2 3">
    <name type="scientific">Basidiobolus ranarum</name>
    <dbReference type="NCBI Taxonomy" id="34480"/>
    <lineage>
        <taxon>Eukaryota</taxon>
        <taxon>Fungi</taxon>
        <taxon>Fungi incertae sedis</taxon>
        <taxon>Zoopagomycota</taxon>
        <taxon>Entomophthoromycotina</taxon>
        <taxon>Basidiobolomycetes</taxon>
        <taxon>Basidiobolales</taxon>
        <taxon>Basidiobolaceae</taxon>
        <taxon>Basidiobolus</taxon>
    </lineage>
</organism>
<dbReference type="Proteomes" id="UP001479436">
    <property type="component" value="Unassembled WGS sequence"/>
</dbReference>
<keyword evidence="3" id="KW-1185">Reference proteome</keyword>
<reference evidence="2 3" key="1">
    <citation type="submission" date="2023-04" db="EMBL/GenBank/DDBJ databases">
        <title>Genome of Basidiobolus ranarum AG-B5.</title>
        <authorList>
            <person name="Stajich J.E."/>
            <person name="Carter-House D."/>
            <person name="Gryganskyi A."/>
        </authorList>
    </citation>
    <scope>NUCLEOTIDE SEQUENCE [LARGE SCALE GENOMIC DNA]</scope>
    <source>
        <strain evidence="2 3">AG-B5</strain>
    </source>
</reference>
<dbReference type="Gene3D" id="3.80.10.10">
    <property type="entry name" value="Ribonuclease Inhibitor"/>
    <property type="match status" value="1"/>
</dbReference>
<feature type="domain" description="F-box" evidence="1">
    <location>
        <begin position="2"/>
        <end position="44"/>
    </location>
</feature>
<dbReference type="SUPFAM" id="SSF52047">
    <property type="entry name" value="RNI-like"/>
    <property type="match status" value="1"/>
</dbReference>
<sequence>MDKLPIEVLHEVIGWLDKPQDVASCCLVNGTWTKVATPYLWYKPELRDTESFELFLNVVKHPELSWRRLRYVQELGLKQEFLEILISKKLFTEFVNLKVFGSNEYNWLLHAQEHDLYFPLLKEARNYVMSFTSWDIFRLGCFLHKSPLLKSLSLELSGLPSGFLVPRIPRTRQLSSLFIRWDTEENDPQLVDVDEEQRVARIEGLIQNVWENLCSNLGEFSLEFTGSSQNPEIPINFGNMPWTDLTNLKLTRVGLTSQAILNLANTLSPSLTTLKLSWFTPHEIVPDIYSFQRLLASCGENLISLQLENNFLPVELGDLISRSCPKLRKLTINATNFDDLSFLHIVNRLGAQLEYIEISSSLLEAPSLLRMFEIGKPQTFKVHRKQGVPISMLNPIRKEFFYNLKDVSILGYEIQNSFFESLRDHTNGLRKFTVDVHQNMNFVLVKSLCSELQRRSGYFFQPISSSSQRFLSYKRCDS</sequence>
<dbReference type="EMBL" id="JASJQH010000055">
    <property type="protein sequence ID" value="KAK9767773.1"/>
    <property type="molecule type" value="Genomic_DNA"/>
</dbReference>
<protein>
    <recommendedName>
        <fullName evidence="1">F-box domain-containing protein</fullName>
    </recommendedName>
</protein>
<evidence type="ECO:0000313" key="2">
    <source>
        <dbReference type="EMBL" id="KAK9767773.1"/>
    </source>
</evidence>